<feature type="non-terminal residue" evidence="2">
    <location>
        <position position="161"/>
    </location>
</feature>
<dbReference type="Proteomes" id="UP000243975">
    <property type="component" value="Unassembled WGS sequence"/>
</dbReference>
<dbReference type="Gene3D" id="3.80.10.10">
    <property type="entry name" value="Ribonuclease Inhibitor"/>
    <property type="match status" value="1"/>
</dbReference>
<evidence type="ECO:0000256" key="1">
    <source>
        <dbReference type="ARBA" id="ARBA00022729"/>
    </source>
</evidence>
<dbReference type="PANTHER" id="PTHR47988">
    <property type="entry name" value="SOMATIC EMBRYOGENESIS RECEPTOR KINASE 1"/>
    <property type="match status" value="1"/>
</dbReference>
<reference evidence="2 3" key="1">
    <citation type="journal article" date="2016" name="Sci. Rep.">
        <title>The genome sequence of the outbreeding globe artichoke constructed de novo incorporating a phase-aware low-pass sequencing strategy of F1 progeny.</title>
        <authorList>
            <person name="Scaglione D."/>
            <person name="Reyes-Chin-Wo S."/>
            <person name="Acquadro A."/>
            <person name="Froenicke L."/>
            <person name="Portis E."/>
            <person name="Beitel C."/>
            <person name="Tirone M."/>
            <person name="Mauro R."/>
            <person name="Lo Monaco A."/>
            <person name="Mauromicale G."/>
            <person name="Faccioli P."/>
            <person name="Cattivelli L."/>
            <person name="Rieseberg L."/>
            <person name="Michelmore R."/>
            <person name="Lanteri S."/>
        </authorList>
    </citation>
    <scope>NUCLEOTIDE SEQUENCE [LARGE SCALE GENOMIC DNA]</scope>
    <source>
        <strain evidence="2">2C</strain>
    </source>
</reference>
<keyword evidence="3" id="KW-1185">Reference proteome</keyword>
<dbReference type="InterPro" id="IPR032675">
    <property type="entry name" value="LRR_dom_sf"/>
</dbReference>
<evidence type="ECO:0000313" key="2">
    <source>
        <dbReference type="EMBL" id="KVI01670.1"/>
    </source>
</evidence>
<organism evidence="2 3">
    <name type="scientific">Cynara cardunculus var. scolymus</name>
    <name type="common">Globe artichoke</name>
    <name type="synonym">Cynara scolymus</name>
    <dbReference type="NCBI Taxonomy" id="59895"/>
    <lineage>
        <taxon>Eukaryota</taxon>
        <taxon>Viridiplantae</taxon>
        <taxon>Streptophyta</taxon>
        <taxon>Embryophyta</taxon>
        <taxon>Tracheophyta</taxon>
        <taxon>Spermatophyta</taxon>
        <taxon>Magnoliopsida</taxon>
        <taxon>eudicotyledons</taxon>
        <taxon>Gunneridae</taxon>
        <taxon>Pentapetalae</taxon>
        <taxon>asterids</taxon>
        <taxon>campanulids</taxon>
        <taxon>Asterales</taxon>
        <taxon>Asteraceae</taxon>
        <taxon>Carduoideae</taxon>
        <taxon>Cardueae</taxon>
        <taxon>Carduinae</taxon>
        <taxon>Cynara</taxon>
    </lineage>
</organism>
<sequence>MKYDWDVKLVWHRCFSAGSQGCLAEHTTQLGRWLRPMWWQLGWHHLHQRSSDFDKISLVSACVFFIQLLRTLASMQLTGGLPGDIGELTELQILLPVCSIVPEIFTHVCLCRDLSYNKGLTGSLTPEIGKLRKLTNLIVVGCSFIGPIPDTIGNLERLTIL</sequence>
<evidence type="ECO:0000313" key="3">
    <source>
        <dbReference type="Proteomes" id="UP000243975"/>
    </source>
</evidence>
<dbReference type="SUPFAM" id="SSF52058">
    <property type="entry name" value="L domain-like"/>
    <property type="match status" value="1"/>
</dbReference>
<evidence type="ECO:0008006" key="4">
    <source>
        <dbReference type="Google" id="ProtNLM"/>
    </source>
</evidence>
<accession>A0A103Y347</accession>
<name>A0A103Y347_CYNCS</name>
<dbReference type="AlphaFoldDB" id="A0A103Y347"/>
<comment type="caution">
    <text evidence="2">The sequence shown here is derived from an EMBL/GenBank/DDBJ whole genome shotgun (WGS) entry which is preliminary data.</text>
</comment>
<protein>
    <recommendedName>
        <fullName evidence="4">Leucine-rich repeat-containing protein</fullName>
    </recommendedName>
</protein>
<dbReference type="EMBL" id="LEKV01002829">
    <property type="protein sequence ID" value="KVI01670.1"/>
    <property type="molecule type" value="Genomic_DNA"/>
</dbReference>
<keyword evidence="1" id="KW-0732">Signal</keyword>
<dbReference type="STRING" id="59895.A0A103Y347"/>
<dbReference type="Gramene" id="KVI01670">
    <property type="protein sequence ID" value="KVI01670"/>
    <property type="gene ID" value="Ccrd_020050"/>
</dbReference>
<gene>
    <name evidence="2" type="ORF">Ccrd_020050</name>
</gene>
<proteinExistence type="predicted"/>